<dbReference type="AlphaFoldDB" id="A0A086K460"/>
<evidence type="ECO:0000313" key="4">
    <source>
        <dbReference type="Proteomes" id="UP000028837"/>
    </source>
</evidence>
<reference evidence="3 4" key="1">
    <citation type="submission" date="2014-02" db="EMBL/GenBank/DDBJ databases">
        <authorList>
            <person name="Sibley D."/>
            <person name="Venepally P."/>
            <person name="Karamycheva S."/>
            <person name="Hadjithomas M."/>
            <person name="Khan A."/>
            <person name="Brunk B."/>
            <person name="Roos D."/>
            <person name="Caler E."/>
            <person name="Lorenzi H."/>
        </authorList>
    </citation>
    <scope>NUCLEOTIDE SEQUENCE [LARGE SCALE GENOMIC DNA]</scope>
    <source>
        <strain evidence="3 4">GAB2-2007-GAL-DOM2</strain>
    </source>
</reference>
<proteinExistence type="predicted"/>
<dbReference type="VEuPathDB" id="ToxoDB:TGDOM2_268610"/>
<name>A0A086K460_TOXGO</name>
<keyword evidence="1" id="KW-1133">Transmembrane helix</keyword>
<feature type="transmembrane region" description="Helical" evidence="1">
    <location>
        <begin position="171"/>
        <end position="196"/>
    </location>
</feature>
<feature type="transmembrane region" description="Helical" evidence="1">
    <location>
        <begin position="239"/>
        <end position="262"/>
    </location>
</feature>
<gene>
    <name evidence="3" type="ORF">TGDOM2_268610</name>
</gene>
<feature type="transmembrane region" description="Helical" evidence="1">
    <location>
        <begin position="95"/>
        <end position="114"/>
    </location>
</feature>
<accession>A0A086K460</accession>
<keyword evidence="1 3" id="KW-0812">Transmembrane</keyword>
<feature type="signal peptide" evidence="2">
    <location>
        <begin position="1"/>
        <end position="21"/>
    </location>
</feature>
<dbReference type="OrthoDB" id="10309578at2759"/>
<evidence type="ECO:0000256" key="2">
    <source>
        <dbReference type="SAM" id="SignalP"/>
    </source>
</evidence>
<feature type="transmembrane region" description="Helical" evidence="1">
    <location>
        <begin position="60"/>
        <end position="83"/>
    </location>
</feature>
<protein>
    <submittedName>
        <fullName evidence="3">Putative transmembrane protein</fullName>
    </submittedName>
</protein>
<dbReference type="Proteomes" id="UP000028837">
    <property type="component" value="Unassembled WGS sequence"/>
</dbReference>
<organism evidence="3 4">
    <name type="scientific">Toxoplasma gondii GAB2-2007-GAL-DOM2</name>
    <dbReference type="NCBI Taxonomy" id="1130820"/>
    <lineage>
        <taxon>Eukaryota</taxon>
        <taxon>Sar</taxon>
        <taxon>Alveolata</taxon>
        <taxon>Apicomplexa</taxon>
        <taxon>Conoidasida</taxon>
        <taxon>Coccidia</taxon>
        <taxon>Eucoccidiorida</taxon>
        <taxon>Eimeriorina</taxon>
        <taxon>Sarcocystidae</taxon>
        <taxon>Toxoplasma</taxon>
    </lineage>
</organism>
<evidence type="ECO:0000256" key="1">
    <source>
        <dbReference type="SAM" id="Phobius"/>
    </source>
</evidence>
<comment type="caution">
    <text evidence="3">The sequence shown here is derived from an EMBL/GenBank/DDBJ whole genome shotgun (WGS) entry which is preliminary data.</text>
</comment>
<feature type="transmembrane region" description="Helical" evidence="1">
    <location>
        <begin position="27"/>
        <end position="48"/>
    </location>
</feature>
<sequence>MWDRQGLLGALLSAVLAAAVALKANSGATVCAALACGTFLTTIPTSLFTASLPWMHPASVIEFLFSTVASLGFLIAAAGASQLFVGGSHDEGAELAILLNISLLEATRILYCFLRTRPACTQLFPVNLEVAAAVGSGFFVPLAVVNVSPVWRQVTYTGVDSVPFLRSSPTANALLFGLIVVVLNMFSLVATNLVFWSFLHNLTVAAKTCTIGGICICHALLTFLARLPWQQVLGSLETSIIFLIFAISLFHLVTLTRCRLLASAV</sequence>
<keyword evidence="2" id="KW-0732">Signal</keyword>
<keyword evidence="1" id="KW-0472">Membrane</keyword>
<evidence type="ECO:0000313" key="3">
    <source>
        <dbReference type="EMBL" id="KFG39178.1"/>
    </source>
</evidence>
<dbReference type="EMBL" id="AHZU02000871">
    <property type="protein sequence ID" value="KFG39178.1"/>
    <property type="molecule type" value="Genomic_DNA"/>
</dbReference>
<feature type="chain" id="PRO_5041963621" evidence="2">
    <location>
        <begin position="22"/>
        <end position="265"/>
    </location>
</feature>
<feature type="transmembrane region" description="Helical" evidence="1">
    <location>
        <begin position="208"/>
        <end position="227"/>
    </location>
</feature>
<feature type="transmembrane region" description="Helical" evidence="1">
    <location>
        <begin position="126"/>
        <end position="151"/>
    </location>
</feature>